<dbReference type="Proteomes" id="UP000259636">
    <property type="component" value="Chromosome"/>
</dbReference>
<accession>A0A385DC31</accession>
<dbReference type="InterPro" id="IPR025591">
    <property type="entry name" value="RloB"/>
</dbReference>
<dbReference type="EMBL" id="CP031742">
    <property type="protein sequence ID" value="AXQ55401.1"/>
    <property type="molecule type" value="Genomic_DNA"/>
</dbReference>
<dbReference type="AlphaFoldDB" id="A0A385DC31"/>
<dbReference type="RefSeq" id="WP_117349355.1">
    <property type="nucleotide sequence ID" value="NZ_CP031742.1"/>
</dbReference>
<reference evidence="2 3" key="1">
    <citation type="submission" date="2018-08" db="EMBL/GenBank/DDBJ databases">
        <authorList>
            <person name="Ferrada E.E."/>
            <person name="Latorre B.A."/>
        </authorList>
    </citation>
    <scope>NUCLEOTIDE SEQUENCE [LARGE SCALE GENOMIC DNA]</scope>
    <source>
        <strain evidence="2 3">VK-A60T</strain>
    </source>
</reference>
<dbReference type="GeneID" id="300115078"/>
<gene>
    <name evidence="2" type="ORF">D0C37_12885</name>
</gene>
<sequence length="210" mass="23740">MPRTPKPSGRKGPARETNLRRPSPHRTPVERLLVVCGARVTEKQYFDGLRKAEENKAVSVKLVARPKSPSQVVKFAVDRLVTARDEYDQVWCVLDVDQFTDLPDALAEAERHEDLHIALSHPCFEVWLLWHLADHTSPAASYKELLPALRRHVPAYDKTSLDFERQYGPTWREAVRRAKKLCPPGKEPEVNPSTGVWRLAEAIGLPGGGR</sequence>
<dbReference type="KEGG" id="sky:D0C37_12885"/>
<evidence type="ECO:0000313" key="3">
    <source>
        <dbReference type="Proteomes" id="UP000259636"/>
    </source>
</evidence>
<protein>
    <submittedName>
        <fullName evidence="2">RloB domain-containing protein</fullName>
    </submittedName>
</protein>
<feature type="region of interest" description="Disordered" evidence="1">
    <location>
        <begin position="1"/>
        <end position="25"/>
    </location>
</feature>
<dbReference type="Pfam" id="PF13707">
    <property type="entry name" value="RloB"/>
    <property type="match status" value="1"/>
</dbReference>
<organism evidence="2 3">
    <name type="scientific">Streptomyces koyangensis</name>
    <dbReference type="NCBI Taxonomy" id="188770"/>
    <lineage>
        <taxon>Bacteria</taxon>
        <taxon>Bacillati</taxon>
        <taxon>Actinomycetota</taxon>
        <taxon>Actinomycetes</taxon>
        <taxon>Kitasatosporales</taxon>
        <taxon>Streptomycetaceae</taxon>
        <taxon>Streptomyces</taxon>
        <taxon>Streptomyces aurantiacus group</taxon>
    </lineage>
</organism>
<evidence type="ECO:0000313" key="2">
    <source>
        <dbReference type="EMBL" id="AXQ55401.1"/>
    </source>
</evidence>
<evidence type="ECO:0000256" key="1">
    <source>
        <dbReference type="SAM" id="MobiDB-lite"/>
    </source>
</evidence>
<name>A0A385DC31_9ACTN</name>
<proteinExistence type="predicted"/>